<comment type="similarity">
    <text evidence="2">Belongs to the ABC transporter superfamily.</text>
</comment>
<keyword evidence="6" id="KW-0547">Nucleotide-binding</keyword>
<accession>A0A100WAM4</accession>
<dbReference type="InterPro" id="IPR013563">
    <property type="entry name" value="Oligopep_ABC_C"/>
</dbReference>
<dbReference type="Pfam" id="PF00005">
    <property type="entry name" value="ABC_tran"/>
    <property type="match status" value="1"/>
</dbReference>
<name>A0A100WAM4_MYCCR</name>
<keyword evidence="9" id="KW-0472">Membrane</keyword>
<keyword evidence="12" id="KW-1185">Reference proteome</keyword>
<dbReference type="InterPro" id="IPR003439">
    <property type="entry name" value="ABC_transporter-like_ATP-bd"/>
</dbReference>
<reference evidence="12" key="2">
    <citation type="submission" date="2016-02" db="EMBL/GenBank/DDBJ databases">
        <title>Draft genome sequence of five rapidly growing Mycobacterium species.</title>
        <authorList>
            <person name="Katahira K."/>
            <person name="Gotou Y."/>
            <person name="Iida K."/>
            <person name="Ogura Y."/>
            <person name="Hayashi T."/>
        </authorList>
    </citation>
    <scope>NUCLEOTIDE SEQUENCE [LARGE SCALE GENOMIC DNA]</scope>
    <source>
        <strain evidence="12">JCM15298</strain>
    </source>
</reference>
<proteinExistence type="inferred from homology"/>
<dbReference type="Proteomes" id="UP000069443">
    <property type="component" value="Unassembled WGS sequence"/>
</dbReference>
<keyword evidence="5" id="KW-0997">Cell inner membrane</keyword>
<keyword evidence="4" id="KW-1003">Cell membrane</keyword>
<evidence type="ECO:0000256" key="1">
    <source>
        <dbReference type="ARBA" id="ARBA00004202"/>
    </source>
</evidence>
<evidence type="ECO:0000256" key="3">
    <source>
        <dbReference type="ARBA" id="ARBA00022448"/>
    </source>
</evidence>
<dbReference type="EMBL" id="BCSY01000035">
    <property type="protein sequence ID" value="GAS94613.1"/>
    <property type="molecule type" value="Genomic_DNA"/>
</dbReference>
<comment type="subcellular location">
    <subcellularLocation>
        <location evidence="1">Cell membrane</location>
        <topology evidence="1">Peripheral membrane protein</topology>
    </subcellularLocation>
</comment>
<keyword evidence="3" id="KW-0813">Transport</keyword>
<evidence type="ECO:0000313" key="12">
    <source>
        <dbReference type="Proteomes" id="UP000069443"/>
    </source>
</evidence>
<dbReference type="CDD" id="cd03257">
    <property type="entry name" value="ABC_NikE_OppD_transporters"/>
    <property type="match status" value="1"/>
</dbReference>
<keyword evidence="8" id="KW-1278">Translocase</keyword>
<reference evidence="12" key="1">
    <citation type="journal article" date="2016" name="Genome Announc.">
        <title>Draft Genome Sequences of Five Rapidly Growing Mycobacterium Species, M. thermoresistibile, M. fortuitum subsp. acetamidolyticum, M. canariasense, M. brisbanense, and M. novocastrense.</title>
        <authorList>
            <person name="Katahira K."/>
            <person name="Ogura Y."/>
            <person name="Gotoh Y."/>
            <person name="Hayashi T."/>
        </authorList>
    </citation>
    <scope>NUCLEOTIDE SEQUENCE [LARGE SCALE GENOMIC DNA]</scope>
    <source>
        <strain evidence="12">JCM15298</strain>
    </source>
</reference>
<evidence type="ECO:0000256" key="8">
    <source>
        <dbReference type="ARBA" id="ARBA00022967"/>
    </source>
</evidence>
<dbReference type="PROSITE" id="PS50893">
    <property type="entry name" value="ABC_TRANSPORTER_2"/>
    <property type="match status" value="1"/>
</dbReference>
<protein>
    <submittedName>
        <fullName evidence="11">Oligopeptide transporter ATP-binding component</fullName>
    </submittedName>
</protein>
<gene>
    <name evidence="11" type="ORF">RMCC_1579</name>
</gene>
<evidence type="ECO:0000256" key="6">
    <source>
        <dbReference type="ARBA" id="ARBA00022741"/>
    </source>
</evidence>
<dbReference type="FunFam" id="3.40.50.300:FF:000016">
    <property type="entry name" value="Oligopeptide ABC transporter ATP-binding component"/>
    <property type="match status" value="1"/>
</dbReference>
<dbReference type="AlphaFoldDB" id="A0A100WAM4"/>
<evidence type="ECO:0000256" key="4">
    <source>
        <dbReference type="ARBA" id="ARBA00022475"/>
    </source>
</evidence>
<dbReference type="InterPro" id="IPR003593">
    <property type="entry name" value="AAA+_ATPase"/>
</dbReference>
<evidence type="ECO:0000256" key="5">
    <source>
        <dbReference type="ARBA" id="ARBA00022519"/>
    </source>
</evidence>
<dbReference type="GO" id="GO:0016887">
    <property type="term" value="F:ATP hydrolysis activity"/>
    <property type="evidence" value="ECO:0007669"/>
    <property type="project" value="InterPro"/>
</dbReference>
<evidence type="ECO:0000256" key="9">
    <source>
        <dbReference type="ARBA" id="ARBA00023136"/>
    </source>
</evidence>
<dbReference type="GO" id="GO:0005524">
    <property type="term" value="F:ATP binding"/>
    <property type="evidence" value="ECO:0007669"/>
    <property type="project" value="UniProtKB-KW"/>
</dbReference>
<dbReference type="PROSITE" id="PS00211">
    <property type="entry name" value="ABC_TRANSPORTER_1"/>
    <property type="match status" value="1"/>
</dbReference>
<dbReference type="GO" id="GO:0005886">
    <property type="term" value="C:plasma membrane"/>
    <property type="evidence" value="ECO:0007669"/>
    <property type="project" value="UniProtKB-SubCell"/>
</dbReference>
<organism evidence="11 12">
    <name type="scientific">Mycolicibacterium canariasense</name>
    <name type="common">Mycobacterium canariasense</name>
    <dbReference type="NCBI Taxonomy" id="228230"/>
    <lineage>
        <taxon>Bacteria</taxon>
        <taxon>Bacillati</taxon>
        <taxon>Actinomycetota</taxon>
        <taxon>Actinomycetes</taxon>
        <taxon>Mycobacteriales</taxon>
        <taxon>Mycobacteriaceae</taxon>
        <taxon>Mycolicibacterium</taxon>
    </lineage>
</organism>
<comment type="caution">
    <text evidence="11">The sequence shown here is derived from an EMBL/GenBank/DDBJ whole genome shotgun (WGS) entry which is preliminary data.</text>
</comment>
<evidence type="ECO:0000259" key="10">
    <source>
        <dbReference type="PROSITE" id="PS50893"/>
    </source>
</evidence>
<evidence type="ECO:0000256" key="7">
    <source>
        <dbReference type="ARBA" id="ARBA00022840"/>
    </source>
</evidence>
<dbReference type="PANTHER" id="PTHR43297">
    <property type="entry name" value="OLIGOPEPTIDE TRANSPORT ATP-BINDING PROTEIN APPD"/>
    <property type="match status" value="1"/>
</dbReference>
<dbReference type="SMART" id="SM00382">
    <property type="entry name" value="AAA"/>
    <property type="match status" value="1"/>
</dbReference>
<dbReference type="Pfam" id="PF08352">
    <property type="entry name" value="oligo_HPY"/>
    <property type="match status" value="1"/>
</dbReference>
<feature type="domain" description="ABC transporter" evidence="10">
    <location>
        <begin position="9"/>
        <end position="258"/>
    </location>
</feature>
<dbReference type="RefSeq" id="WP_234811734.1">
    <property type="nucleotide sequence ID" value="NZ_BCSY01000035.1"/>
</dbReference>
<dbReference type="STRING" id="228230.RMCC_1579"/>
<keyword evidence="7 11" id="KW-0067">ATP-binding</keyword>
<dbReference type="SUPFAM" id="SSF52540">
    <property type="entry name" value="P-loop containing nucleoside triphosphate hydrolases"/>
    <property type="match status" value="1"/>
</dbReference>
<sequence length="299" mass="32290">MTAQMALDVRNLSVDFHTDGGTVHAVKNANIAVREGGILGLVGESGSGKSVTSLAVLRLLGTSRAEITSGEILFRGENLLDKTEKQMCAIRGSHIGMVSQNALSALDPSFTVGSQLIEVIRLHQGVDKATARVKALEALDLVALPDPKRRMKSYPHELSGGQRQRVVIAIALACRPELLLADEPTTALDATVQKQILDLLLEINAELGTSILLVTHDFGVVAHVCTDVTVMRRGDVLETGTVEQVLKRPQHPYTQGLMRAVPRLHLDENTRAVPRADRRLFEFHAEDTADTAKAAAHVA</sequence>
<dbReference type="PANTHER" id="PTHR43297:SF14">
    <property type="entry name" value="ATPASE AAA-TYPE CORE DOMAIN-CONTAINING PROTEIN"/>
    <property type="match status" value="1"/>
</dbReference>
<dbReference type="InterPro" id="IPR027417">
    <property type="entry name" value="P-loop_NTPase"/>
</dbReference>
<dbReference type="InterPro" id="IPR050388">
    <property type="entry name" value="ABC_Ni/Peptide_Import"/>
</dbReference>
<dbReference type="GO" id="GO:0015833">
    <property type="term" value="P:peptide transport"/>
    <property type="evidence" value="ECO:0007669"/>
    <property type="project" value="InterPro"/>
</dbReference>
<evidence type="ECO:0000256" key="2">
    <source>
        <dbReference type="ARBA" id="ARBA00005417"/>
    </source>
</evidence>
<dbReference type="InterPro" id="IPR017871">
    <property type="entry name" value="ABC_transporter-like_CS"/>
</dbReference>
<evidence type="ECO:0000313" key="11">
    <source>
        <dbReference type="EMBL" id="GAS94613.1"/>
    </source>
</evidence>
<dbReference type="Gene3D" id="3.40.50.300">
    <property type="entry name" value="P-loop containing nucleotide triphosphate hydrolases"/>
    <property type="match status" value="1"/>
</dbReference>